<reference evidence="6" key="1">
    <citation type="journal article" date="2020" name="Stud. Mycol.">
        <title>101 Dothideomycetes genomes: a test case for predicting lifestyles and emergence of pathogens.</title>
        <authorList>
            <person name="Haridas S."/>
            <person name="Albert R."/>
            <person name="Binder M."/>
            <person name="Bloem J."/>
            <person name="Labutti K."/>
            <person name="Salamov A."/>
            <person name="Andreopoulos B."/>
            <person name="Baker S."/>
            <person name="Barry K."/>
            <person name="Bills G."/>
            <person name="Bluhm B."/>
            <person name="Cannon C."/>
            <person name="Castanera R."/>
            <person name="Culley D."/>
            <person name="Daum C."/>
            <person name="Ezra D."/>
            <person name="Gonzalez J."/>
            <person name="Henrissat B."/>
            <person name="Kuo A."/>
            <person name="Liang C."/>
            <person name="Lipzen A."/>
            <person name="Lutzoni F."/>
            <person name="Magnuson J."/>
            <person name="Mondo S."/>
            <person name="Nolan M."/>
            <person name="Ohm R."/>
            <person name="Pangilinan J."/>
            <person name="Park H.-J."/>
            <person name="Ramirez L."/>
            <person name="Alfaro M."/>
            <person name="Sun H."/>
            <person name="Tritt A."/>
            <person name="Yoshinaga Y."/>
            <person name="Zwiers L.-H."/>
            <person name="Turgeon B."/>
            <person name="Goodwin S."/>
            <person name="Spatafora J."/>
            <person name="Crous P."/>
            <person name="Grigoriev I."/>
        </authorList>
    </citation>
    <scope>NUCLEOTIDE SEQUENCE</scope>
    <source>
        <strain evidence="6">CBS 175.79</strain>
    </source>
</reference>
<keyword evidence="3 4" id="KW-0326">Glycosidase</keyword>
<dbReference type="InterPro" id="IPR001661">
    <property type="entry name" value="Glyco_hydro_37"/>
</dbReference>
<feature type="signal peptide" evidence="5">
    <location>
        <begin position="1"/>
        <end position="17"/>
    </location>
</feature>
<dbReference type="EC" id="3.2.1.28" evidence="4"/>
<dbReference type="GO" id="GO:0004555">
    <property type="term" value="F:alpha,alpha-trehalase activity"/>
    <property type="evidence" value="ECO:0007669"/>
    <property type="project" value="UniProtKB-EC"/>
</dbReference>
<dbReference type="Pfam" id="PF01204">
    <property type="entry name" value="Trehalase"/>
    <property type="match status" value="1"/>
</dbReference>
<dbReference type="GeneID" id="54281235"/>
<dbReference type="Proteomes" id="UP000799778">
    <property type="component" value="Unassembled WGS sequence"/>
</dbReference>
<proteinExistence type="inferred from homology"/>
<comment type="catalytic activity">
    <reaction evidence="4">
        <text>alpha,alpha-trehalose + H2O = alpha-D-glucose + beta-D-glucose</text>
        <dbReference type="Rhea" id="RHEA:32675"/>
        <dbReference type="ChEBI" id="CHEBI:15377"/>
        <dbReference type="ChEBI" id="CHEBI:15903"/>
        <dbReference type="ChEBI" id="CHEBI:16551"/>
        <dbReference type="ChEBI" id="CHEBI:17925"/>
        <dbReference type="EC" id="3.2.1.28"/>
    </reaction>
</comment>
<organism evidence="6 7">
    <name type="scientific">Aaosphaeria arxii CBS 175.79</name>
    <dbReference type="NCBI Taxonomy" id="1450172"/>
    <lineage>
        <taxon>Eukaryota</taxon>
        <taxon>Fungi</taxon>
        <taxon>Dikarya</taxon>
        <taxon>Ascomycota</taxon>
        <taxon>Pezizomycotina</taxon>
        <taxon>Dothideomycetes</taxon>
        <taxon>Pleosporomycetidae</taxon>
        <taxon>Pleosporales</taxon>
        <taxon>Pleosporales incertae sedis</taxon>
        <taxon>Aaosphaeria</taxon>
    </lineage>
</organism>
<dbReference type="InterPro" id="IPR012341">
    <property type="entry name" value="6hp_glycosidase-like_sf"/>
</dbReference>
<gene>
    <name evidence="6" type="ORF">BU24DRAFT_355119</name>
</gene>
<dbReference type="GO" id="GO:0005993">
    <property type="term" value="P:trehalose catabolic process"/>
    <property type="evidence" value="ECO:0007669"/>
    <property type="project" value="TreeGrafter"/>
</dbReference>
<evidence type="ECO:0000313" key="7">
    <source>
        <dbReference type="Proteomes" id="UP000799778"/>
    </source>
</evidence>
<evidence type="ECO:0000256" key="4">
    <source>
        <dbReference type="RuleBase" id="RU361180"/>
    </source>
</evidence>
<dbReference type="InterPro" id="IPR008928">
    <property type="entry name" value="6-hairpin_glycosidase_sf"/>
</dbReference>
<dbReference type="InterPro" id="IPR018232">
    <property type="entry name" value="Glyco_hydro_37_CS"/>
</dbReference>
<protein>
    <recommendedName>
        <fullName evidence="4">Trehalase</fullName>
        <ecNumber evidence="4">3.2.1.28</ecNumber>
    </recommendedName>
    <alternativeName>
        <fullName evidence="4">Alpha-trehalose glucohydrolase</fullName>
    </alternativeName>
</protein>
<keyword evidence="5" id="KW-0732">Signal</keyword>
<keyword evidence="7" id="KW-1185">Reference proteome</keyword>
<evidence type="ECO:0000256" key="2">
    <source>
        <dbReference type="ARBA" id="ARBA00022801"/>
    </source>
</evidence>
<name>A0A6A5XDF8_9PLEO</name>
<dbReference type="OrthoDB" id="3542292at2759"/>
<dbReference type="PRINTS" id="PR00744">
    <property type="entry name" value="GLHYDRLASE37"/>
</dbReference>
<sequence length="675" mass="76080">MKCSISWALTLVPLVASIYTNGNITAPCDSEIYCYGDMLREIGLARPFEDSKLFVDLPTLKPSDEVLAAFQNLSRPIQNNTELQDFLTENFGVAGGELEEVPVDQLETSPDFLDNVNSSTVANFTSQVIDIWPQLTRRYVERTNCTGCDDSFLPVNRTFVIAGGRFREPYYWDSFWIVEGLLRTKGSFTQIAENIIENFLDFVEEFGFVPNGARKYYLNRSQPPLLAQMVRVYVEYTQNTTLLERALPLLEKEHEFWVQNRTVVIEVGGTNYSLNNYEVDNNQPRPESYREDYETATNGTFYNEEGKTFNVTTPLTDEEIAELYSNLASGAESGFDYTSRWIANPNDAITDTFFPLRSLNTRNIIPVELNSILYHNEITIAEFHRREGNYSAAKEWANLAQERSEAMLAVLWDEEHFSYFDYNLTSGAKDIYIPADNSTVADDESGAPEGQQVAFAPSQFYPFWSGAAPDGIKNNPTAIRRAFARIEELLDDRAGAIAASNLQTGQQWDEPNVWPPLQYILIKGLMNTPYEVPTQYSGNTTDEDYVWAQNLALRLAQRYLDSTFCTWRSTGGQTPDFPQLEGVEEGANGTMFEKYADTEINAVGGGGEYEVVTGFGWTNGVLIWAVDQFGQQLTTPDCGNITAAHTESSAKVKRRSGPSAVYLPKNDAKWVKRFN</sequence>
<dbReference type="Gene3D" id="1.50.10.10">
    <property type="match status" value="1"/>
</dbReference>
<dbReference type="PANTHER" id="PTHR23403:SF1">
    <property type="entry name" value="TREHALASE"/>
    <property type="match status" value="1"/>
</dbReference>
<feature type="chain" id="PRO_5025598762" description="Trehalase" evidence="5">
    <location>
        <begin position="18"/>
        <end position="675"/>
    </location>
</feature>
<evidence type="ECO:0000256" key="5">
    <source>
        <dbReference type="SAM" id="SignalP"/>
    </source>
</evidence>
<dbReference type="AlphaFoldDB" id="A0A6A5XDF8"/>
<accession>A0A6A5XDF8</accession>
<dbReference type="RefSeq" id="XP_033379280.1">
    <property type="nucleotide sequence ID" value="XM_033523838.1"/>
</dbReference>
<dbReference type="PROSITE" id="PS00928">
    <property type="entry name" value="TREHALASE_2"/>
    <property type="match status" value="1"/>
</dbReference>
<evidence type="ECO:0000256" key="1">
    <source>
        <dbReference type="ARBA" id="ARBA00005615"/>
    </source>
</evidence>
<dbReference type="SUPFAM" id="SSF48208">
    <property type="entry name" value="Six-hairpin glycosidases"/>
    <property type="match status" value="1"/>
</dbReference>
<dbReference type="EMBL" id="ML978075">
    <property type="protein sequence ID" value="KAF2010941.1"/>
    <property type="molecule type" value="Genomic_DNA"/>
</dbReference>
<evidence type="ECO:0000256" key="3">
    <source>
        <dbReference type="ARBA" id="ARBA00023295"/>
    </source>
</evidence>
<dbReference type="PANTHER" id="PTHR23403">
    <property type="entry name" value="TREHALASE"/>
    <property type="match status" value="1"/>
</dbReference>
<comment type="similarity">
    <text evidence="1 4">Belongs to the glycosyl hydrolase 37 family.</text>
</comment>
<keyword evidence="2 4" id="KW-0378">Hydrolase</keyword>
<evidence type="ECO:0000313" key="6">
    <source>
        <dbReference type="EMBL" id="KAF2010941.1"/>
    </source>
</evidence>